<dbReference type="RefSeq" id="XP_040771714.1">
    <property type="nucleotide sequence ID" value="XM_040915291.1"/>
</dbReference>
<feature type="compositionally biased region" description="Low complexity" evidence="1">
    <location>
        <begin position="155"/>
        <end position="202"/>
    </location>
</feature>
<comment type="caution">
    <text evidence="2">The sequence shown here is derived from an EMBL/GenBank/DDBJ whole genome shotgun (WGS) entry which is preliminary data.</text>
</comment>
<evidence type="ECO:0000256" key="1">
    <source>
        <dbReference type="SAM" id="MobiDB-lite"/>
    </source>
</evidence>
<gene>
    <name evidence="2" type="ORF">M406DRAFT_108220</name>
</gene>
<evidence type="ECO:0000313" key="2">
    <source>
        <dbReference type="EMBL" id="KAF3760735.1"/>
    </source>
</evidence>
<keyword evidence="3" id="KW-1185">Reference proteome</keyword>
<feature type="region of interest" description="Disordered" evidence="1">
    <location>
        <begin position="151"/>
        <end position="265"/>
    </location>
</feature>
<protein>
    <submittedName>
        <fullName evidence="2">Uncharacterized protein</fullName>
    </submittedName>
</protein>
<proteinExistence type="predicted"/>
<dbReference type="OrthoDB" id="4121058at2759"/>
<name>A0A9P4XU04_CRYP1</name>
<reference evidence="2" key="1">
    <citation type="journal article" date="2020" name="Phytopathology">
        <title>Genome sequence of the chestnut blight fungus Cryphonectria parasitica EP155: A fundamental resource for an archetypical invasive plant pathogen.</title>
        <authorList>
            <person name="Crouch J.A."/>
            <person name="Dawe A."/>
            <person name="Aerts A."/>
            <person name="Barry K."/>
            <person name="Churchill A.C.L."/>
            <person name="Grimwood J."/>
            <person name="Hillman B."/>
            <person name="Milgroom M.G."/>
            <person name="Pangilinan J."/>
            <person name="Smith M."/>
            <person name="Salamov A."/>
            <person name="Schmutz J."/>
            <person name="Yadav J."/>
            <person name="Grigoriev I.V."/>
            <person name="Nuss D."/>
        </authorList>
    </citation>
    <scope>NUCLEOTIDE SEQUENCE</scope>
    <source>
        <strain evidence="2">EP155</strain>
    </source>
</reference>
<evidence type="ECO:0000313" key="3">
    <source>
        <dbReference type="Proteomes" id="UP000803844"/>
    </source>
</evidence>
<accession>A0A9P4XU04</accession>
<sequence length="426" mass="46829">MSLAAPVEKDGFSYAGDSLYCETSSLNRHRRATLPELKAHYTGKDTENRPAHWYEAQLLHYGLPPSKVKGTAHKRLFDAVRQGDLSVPAHIQKIEADLKKVWSKKEREAKKVIKESAAEKAIAKGGTKRKVDQMSTSVNVNVSVQVSKTGSVKVKSAQPAAKKTKTTKVAPAAKAATQGKKVPTIKTPAAKAPKTPAKSPAKPKSKANPDARRSGPSSSGRAGPSSLTPCCGDEPPPYSEYDQDYPRFEQASPSPDAGQFSSPQAQQPRLGLLNGRYQVEFSYIGGQWPEFQDDLELIVTLDGDTLWLSFDFGGASGMMKVVRPYVSDPVDGTMLFWRGHAFYNNGDSEAFAVDTLNRAGPVNRLWFYGDGHIRGEMRPGRRYDACGLSFDAYRLPGQSMSSEISPTRARQEWARLGEEMEVNRYR</sequence>
<feature type="compositionally biased region" description="Low complexity" evidence="1">
    <location>
        <begin position="214"/>
        <end position="226"/>
    </location>
</feature>
<dbReference type="EMBL" id="MU032352">
    <property type="protein sequence ID" value="KAF3760735.1"/>
    <property type="molecule type" value="Genomic_DNA"/>
</dbReference>
<dbReference type="AlphaFoldDB" id="A0A9P4XU04"/>
<organism evidence="2 3">
    <name type="scientific">Cryphonectria parasitica (strain ATCC 38755 / EP155)</name>
    <dbReference type="NCBI Taxonomy" id="660469"/>
    <lineage>
        <taxon>Eukaryota</taxon>
        <taxon>Fungi</taxon>
        <taxon>Dikarya</taxon>
        <taxon>Ascomycota</taxon>
        <taxon>Pezizomycotina</taxon>
        <taxon>Sordariomycetes</taxon>
        <taxon>Sordariomycetidae</taxon>
        <taxon>Diaporthales</taxon>
        <taxon>Cryphonectriaceae</taxon>
        <taxon>Cryphonectria-Endothia species complex</taxon>
        <taxon>Cryphonectria</taxon>
    </lineage>
</organism>
<dbReference type="GeneID" id="63832420"/>
<dbReference type="Proteomes" id="UP000803844">
    <property type="component" value="Unassembled WGS sequence"/>
</dbReference>